<feature type="compositionally biased region" description="Low complexity" evidence="1">
    <location>
        <begin position="60"/>
        <end position="73"/>
    </location>
</feature>
<accession>A0ABW1X0K7</accession>
<evidence type="ECO:0008006" key="5">
    <source>
        <dbReference type="Google" id="ProtNLM"/>
    </source>
</evidence>
<evidence type="ECO:0000313" key="3">
    <source>
        <dbReference type="EMBL" id="MFC6396681.1"/>
    </source>
</evidence>
<sequence length="207" mass="20712">MTRTHLSSARLFGACVAGLLVGGLSLSGCASDDASAPTTTATATATSASTPSEGAGSDVASTPSTAAATPSSAMEVGDASPSVTATVAAPTESLKKASTAELPTTLAGLKGQLFEQDANTSVGQYTGTTEDQMLVATLTKGQQRSAALALLSEPVTEGHTTCGTIQTTGLVGCYLWLDGGNIQLFGSNQTTTAELRSDAEELWDSLS</sequence>
<feature type="signal peptide" evidence="2">
    <location>
        <begin position="1"/>
        <end position="30"/>
    </location>
</feature>
<gene>
    <name evidence="3" type="ORF">ACFP57_06735</name>
</gene>
<dbReference type="PROSITE" id="PS51257">
    <property type="entry name" value="PROKAR_LIPOPROTEIN"/>
    <property type="match status" value="1"/>
</dbReference>
<feature type="compositionally biased region" description="Low complexity" evidence="1">
    <location>
        <begin position="42"/>
        <end position="52"/>
    </location>
</feature>
<name>A0ABW1X0K7_9ACTN</name>
<feature type="region of interest" description="Disordered" evidence="1">
    <location>
        <begin position="42"/>
        <end position="79"/>
    </location>
</feature>
<organism evidence="3 4">
    <name type="scientific">Luteococcus sanguinis</name>
    <dbReference type="NCBI Taxonomy" id="174038"/>
    <lineage>
        <taxon>Bacteria</taxon>
        <taxon>Bacillati</taxon>
        <taxon>Actinomycetota</taxon>
        <taxon>Actinomycetes</taxon>
        <taxon>Propionibacteriales</taxon>
        <taxon>Propionibacteriaceae</taxon>
        <taxon>Luteococcus</taxon>
    </lineage>
</organism>
<keyword evidence="4" id="KW-1185">Reference proteome</keyword>
<proteinExistence type="predicted"/>
<reference evidence="4" key="1">
    <citation type="journal article" date="2019" name="Int. J. Syst. Evol. Microbiol.">
        <title>The Global Catalogue of Microorganisms (GCM) 10K type strain sequencing project: providing services to taxonomists for standard genome sequencing and annotation.</title>
        <authorList>
            <consortium name="The Broad Institute Genomics Platform"/>
            <consortium name="The Broad Institute Genome Sequencing Center for Infectious Disease"/>
            <person name="Wu L."/>
            <person name="Ma J."/>
        </authorList>
    </citation>
    <scope>NUCLEOTIDE SEQUENCE [LARGE SCALE GENOMIC DNA]</scope>
    <source>
        <strain evidence="4">CGMCC 1.15277</strain>
    </source>
</reference>
<evidence type="ECO:0000256" key="1">
    <source>
        <dbReference type="SAM" id="MobiDB-lite"/>
    </source>
</evidence>
<evidence type="ECO:0000313" key="4">
    <source>
        <dbReference type="Proteomes" id="UP001596266"/>
    </source>
</evidence>
<keyword evidence="2" id="KW-0732">Signal</keyword>
<evidence type="ECO:0000256" key="2">
    <source>
        <dbReference type="SAM" id="SignalP"/>
    </source>
</evidence>
<protein>
    <recommendedName>
        <fullName evidence="5">DUF4367 domain-containing protein</fullName>
    </recommendedName>
</protein>
<comment type="caution">
    <text evidence="3">The sequence shown here is derived from an EMBL/GenBank/DDBJ whole genome shotgun (WGS) entry which is preliminary data.</text>
</comment>
<dbReference type="Proteomes" id="UP001596266">
    <property type="component" value="Unassembled WGS sequence"/>
</dbReference>
<dbReference type="RefSeq" id="WP_343884333.1">
    <property type="nucleotide sequence ID" value="NZ_BAAAKI010000001.1"/>
</dbReference>
<dbReference type="EMBL" id="JBHSUA010000015">
    <property type="protein sequence ID" value="MFC6396681.1"/>
    <property type="molecule type" value="Genomic_DNA"/>
</dbReference>
<feature type="chain" id="PRO_5045338910" description="DUF4367 domain-containing protein" evidence="2">
    <location>
        <begin position="31"/>
        <end position="207"/>
    </location>
</feature>